<dbReference type="Proteomes" id="UP000268658">
    <property type="component" value="Chromosome"/>
</dbReference>
<dbReference type="SUPFAM" id="SSF53335">
    <property type="entry name" value="S-adenosyl-L-methionine-dependent methyltransferases"/>
    <property type="match status" value="1"/>
</dbReference>
<gene>
    <name evidence="2" type="ORF">NCTC10951_01245</name>
</gene>
<evidence type="ECO:0000259" key="1">
    <source>
        <dbReference type="Pfam" id="PF08241"/>
    </source>
</evidence>
<dbReference type="Pfam" id="PF08241">
    <property type="entry name" value="Methyltransf_11"/>
    <property type="match status" value="1"/>
</dbReference>
<keyword evidence="2" id="KW-0489">Methyltransferase</keyword>
<dbReference type="CDD" id="cd02440">
    <property type="entry name" value="AdoMet_MTases"/>
    <property type="match status" value="1"/>
</dbReference>
<dbReference type="AlphaFoldDB" id="A0A448PK71"/>
<dbReference type="RefSeq" id="WP_126413881.1">
    <property type="nucleotide sequence ID" value="NZ_JASPER010000004.1"/>
</dbReference>
<evidence type="ECO:0000313" key="2">
    <source>
        <dbReference type="EMBL" id="VEI15603.1"/>
    </source>
</evidence>
<keyword evidence="2" id="KW-0808">Transferase</keyword>
<dbReference type="GO" id="GO:0032259">
    <property type="term" value="P:methylation"/>
    <property type="evidence" value="ECO:0007669"/>
    <property type="project" value="UniProtKB-KW"/>
</dbReference>
<dbReference type="PANTHER" id="PTHR42912:SF95">
    <property type="entry name" value="METHYLTRANSFERASE TYPE 11 DOMAIN-CONTAINING PROTEIN"/>
    <property type="match status" value="1"/>
</dbReference>
<accession>A0A448PK71</accession>
<dbReference type="InterPro" id="IPR013216">
    <property type="entry name" value="Methyltransf_11"/>
</dbReference>
<protein>
    <submittedName>
        <fullName evidence="2">Trans-aconitate methyltransferase</fullName>
    </submittedName>
</protein>
<dbReference type="PANTHER" id="PTHR42912">
    <property type="entry name" value="METHYLTRANSFERASE"/>
    <property type="match status" value="1"/>
</dbReference>
<dbReference type="InterPro" id="IPR050508">
    <property type="entry name" value="Methyltransf_Superfamily"/>
</dbReference>
<dbReference type="PROSITE" id="PS51683">
    <property type="entry name" value="SAM_OMT_II"/>
    <property type="match status" value="1"/>
</dbReference>
<evidence type="ECO:0000313" key="3">
    <source>
        <dbReference type="Proteomes" id="UP000268658"/>
    </source>
</evidence>
<organism evidence="2 3">
    <name type="scientific">Actinomyces viscosus</name>
    <dbReference type="NCBI Taxonomy" id="1656"/>
    <lineage>
        <taxon>Bacteria</taxon>
        <taxon>Bacillati</taxon>
        <taxon>Actinomycetota</taxon>
        <taxon>Actinomycetes</taxon>
        <taxon>Actinomycetales</taxon>
        <taxon>Actinomycetaceae</taxon>
        <taxon>Actinomyces</taxon>
    </lineage>
</organism>
<sequence>MQGHWLLATLGKRVLRPGGIGLTRRLLEAAEPTSADRVVELGPGVGRTAEILLAARPTSYKGVDPNPEGREQVADVLATHGQRTEAEYVVADAAETGLPDDSADLVVGEAMLTIQSDDHKREIIAEVARILAPGGRYAIHELALRADRSPEELEEIRRSISRTIKVGARPLTEPAWEELLREAGLEVTWTGTASMSLLEPSRIVEDEGVLGALRFWRAVRSTPGARERVNAMRQSFRLQGEALCAIGMVARKPGSPAAKPGENHADNHAESTVTDQEPDAAEAAKGAPDREASAS</sequence>
<dbReference type="EMBL" id="LR134477">
    <property type="protein sequence ID" value="VEI15603.1"/>
    <property type="molecule type" value="Genomic_DNA"/>
</dbReference>
<dbReference type="GO" id="GO:0008757">
    <property type="term" value="F:S-adenosylmethionine-dependent methyltransferase activity"/>
    <property type="evidence" value="ECO:0007669"/>
    <property type="project" value="InterPro"/>
</dbReference>
<name>A0A448PK71_ACTVI</name>
<dbReference type="OrthoDB" id="9805171at2"/>
<feature type="domain" description="Methyltransferase type 11" evidence="1">
    <location>
        <begin position="40"/>
        <end position="139"/>
    </location>
</feature>
<dbReference type="InterPro" id="IPR016461">
    <property type="entry name" value="COMT-like"/>
</dbReference>
<dbReference type="KEGG" id="avc:NCTC10951_01245"/>
<proteinExistence type="predicted"/>
<dbReference type="Gene3D" id="3.40.50.150">
    <property type="entry name" value="Vaccinia Virus protein VP39"/>
    <property type="match status" value="1"/>
</dbReference>
<dbReference type="InterPro" id="IPR029063">
    <property type="entry name" value="SAM-dependent_MTases_sf"/>
</dbReference>
<reference evidence="2 3" key="1">
    <citation type="submission" date="2018-12" db="EMBL/GenBank/DDBJ databases">
        <authorList>
            <consortium name="Pathogen Informatics"/>
        </authorList>
    </citation>
    <scope>NUCLEOTIDE SEQUENCE [LARGE SCALE GENOMIC DNA]</scope>
    <source>
        <strain evidence="2 3">NCTC10951</strain>
    </source>
</reference>